<evidence type="ECO:0000313" key="3">
    <source>
        <dbReference type="Proteomes" id="UP000821866"/>
    </source>
</evidence>
<dbReference type="AlphaFoldDB" id="A0A9J6EYG0"/>
<organism evidence="2 3">
    <name type="scientific">Rhipicephalus microplus</name>
    <name type="common">Cattle tick</name>
    <name type="synonym">Boophilus microplus</name>
    <dbReference type="NCBI Taxonomy" id="6941"/>
    <lineage>
        <taxon>Eukaryota</taxon>
        <taxon>Metazoa</taxon>
        <taxon>Ecdysozoa</taxon>
        <taxon>Arthropoda</taxon>
        <taxon>Chelicerata</taxon>
        <taxon>Arachnida</taxon>
        <taxon>Acari</taxon>
        <taxon>Parasitiformes</taxon>
        <taxon>Ixodida</taxon>
        <taxon>Ixodoidea</taxon>
        <taxon>Ixodidae</taxon>
        <taxon>Rhipicephalinae</taxon>
        <taxon>Rhipicephalus</taxon>
        <taxon>Boophilus</taxon>
    </lineage>
</organism>
<comment type="caution">
    <text evidence="2">The sequence shown here is derived from an EMBL/GenBank/DDBJ whole genome shotgun (WGS) entry which is preliminary data.</text>
</comment>
<sequence>MNVDRLVTSKQPAYSAQPLFKILSSSNSPQADTDTCDRVSVMPAKAFSAAATERERKMKRALFRAMKTSAISIAQRPQQPRRPKASFATKLSPDTTAADIKKKHNASLDLSTISCRRLQTKFQSYSSFYIKVDEQTLQRLNDPLMWPLRCLFNPFRRELRDDVLHPSEFVTGMESAVSLPLRQQKCLHKCLLTFKFVPCVNNAYSAQRSSSPIQHFDTGDQTVDFGLQCVNFRLRCGSFLVHLRNQLFHYIIQFTFGPGLKRLDSFPSRLRAASISLPEVSARKSLTTAIEELYEQDKPRCGKGERLDRGGRELSDVSGSVGGDKR</sequence>
<dbReference type="EMBL" id="JABSTU010000001">
    <property type="protein sequence ID" value="KAH8039008.1"/>
    <property type="molecule type" value="Genomic_DNA"/>
</dbReference>
<keyword evidence="3" id="KW-1185">Reference proteome</keyword>
<feature type="region of interest" description="Disordered" evidence="1">
    <location>
        <begin position="300"/>
        <end position="326"/>
    </location>
</feature>
<feature type="compositionally biased region" description="Basic and acidic residues" evidence="1">
    <location>
        <begin position="300"/>
        <end position="315"/>
    </location>
</feature>
<accession>A0A9J6EYG0</accession>
<reference evidence="2" key="1">
    <citation type="journal article" date="2020" name="Cell">
        <title>Large-Scale Comparative Analyses of Tick Genomes Elucidate Their Genetic Diversity and Vector Capacities.</title>
        <authorList>
            <consortium name="Tick Genome and Microbiome Consortium (TIGMIC)"/>
            <person name="Jia N."/>
            <person name="Wang J."/>
            <person name="Shi W."/>
            <person name="Du L."/>
            <person name="Sun Y."/>
            <person name="Zhan W."/>
            <person name="Jiang J.F."/>
            <person name="Wang Q."/>
            <person name="Zhang B."/>
            <person name="Ji P."/>
            <person name="Bell-Sakyi L."/>
            <person name="Cui X.M."/>
            <person name="Yuan T.T."/>
            <person name="Jiang B.G."/>
            <person name="Yang W.F."/>
            <person name="Lam T.T."/>
            <person name="Chang Q.C."/>
            <person name="Ding S.J."/>
            <person name="Wang X.J."/>
            <person name="Zhu J.G."/>
            <person name="Ruan X.D."/>
            <person name="Zhao L."/>
            <person name="Wei J.T."/>
            <person name="Ye R.Z."/>
            <person name="Que T.C."/>
            <person name="Du C.H."/>
            <person name="Zhou Y.H."/>
            <person name="Cheng J.X."/>
            <person name="Dai P.F."/>
            <person name="Guo W.B."/>
            <person name="Han X.H."/>
            <person name="Huang E.J."/>
            <person name="Li L.F."/>
            <person name="Wei W."/>
            <person name="Gao Y.C."/>
            <person name="Liu J.Z."/>
            <person name="Shao H.Z."/>
            <person name="Wang X."/>
            <person name="Wang C.C."/>
            <person name="Yang T.C."/>
            <person name="Huo Q.B."/>
            <person name="Li W."/>
            <person name="Chen H.Y."/>
            <person name="Chen S.E."/>
            <person name="Zhou L.G."/>
            <person name="Ni X.B."/>
            <person name="Tian J.H."/>
            <person name="Sheng Y."/>
            <person name="Liu T."/>
            <person name="Pan Y.S."/>
            <person name="Xia L.Y."/>
            <person name="Li J."/>
            <person name="Zhao F."/>
            <person name="Cao W.C."/>
        </authorList>
    </citation>
    <scope>NUCLEOTIDE SEQUENCE</scope>
    <source>
        <strain evidence="2">Rmic-2018</strain>
    </source>
</reference>
<reference evidence="2" key="2">
    <citation type="submission" date="2021-09" db="EMBL/GenBank/DDBJ databases">
        <authorList>
            <person name="Jia N."/>
            <person name="Wang J."/>
            <person name="Shi W."/>
            <person name="Du L."/>
            <person name="Sun Y."/>
            <person name="Zhan W."/>
            <person name="Jiang J."/>
            <person name="Wang Q."/>
            <person name="Zhang B."/>
            <person name="Ji P."/>
            <person name="Sakyi L.B."/>
            <person name="Cui X."/>
            <person name="Yuan T."/>
            <person name="Jiang B."/>
            <person name="Yang W."/>
            <person name="Lam T.T.-Y."/>
            <person name="Chang Q."/>
            <person name="Ding S."/>
            <person name="Wang X."/>
            <person name="Zhu J."/>
            <person name="Ruan X."/>
            <person name="Zhao L."/>
            <person name="Wei J."/>
            <person name="Que T."/>
            <person name="Du C."/>
            <person name="Cheng J."/>
            <person name="Dai P."/>
            <person name="Han X."/>
            <person name="Huang E."/>
            <person name="Gao Y."/>
            <person name="Liu J."/>
            <person name="Shao H."/>
            <person name="Ye R."/>
            <person name="Li L."/>
            <person name="Wei W."/>
            <person name="Wang X."/>
            <person name="Wang C."/>
            <person name="Huo Q."/>
            <person name="Li W."/>
            <person name="Guo W."/>
            <person name="Chen H."/>
            <person name="Chen S."/>
            <person name="Zhou L."/>
            <person name="Zhou L."/>
            <person name="Ni X."/>
            <person name="Tian J."/>
            <person name="Zhou Y."/>
            <person name="Sheng Y."/>
            <person name="Liu T."/>
            <person name="Pan Y."/>
            <person name="Xia L."/>
            <person name="Li J."/>
            <person name="Zhao F."/>
            <person name="Cao W."/>
        </authorList>
    </citation>
    <scope>NUCLEOTIDE SEQUENCE</scope>
    <source>
        <strain evidence="2">Rmic-2018</strain>
        <tissue evidence="2">Larvae</tissue>
    </source>
</reference>
<name>A0A9J6EYG0_RHIMP</name>
<evidence type="ECO:0000313" key="2">
    <source>
        <dbReference type="EMBL" id="KAH8039008.1"/>
    </source>
</evidence>
<gene>
    <name evidence="2" type="ORF">HPB51_004828</name>
</gene>
<evidence type="ECO:0000256" key="1">
    <source>
        <dbReference type="SAM" id="MobiDB-lite"/>
    </source>
</evidence>
<dbReference type="Proteomes" id="UP000821866">
    <property type="component" value="Chromosome 1"/>
</dbReference>
<protein>
    <submittedName>
        <fullName evidence="2">Uncharacterized protein</fullName>
    </submittedName>
</protein>
<proteinExistence type="predicted"/>